<dbReference type="EMBL" id="LAZR01000069">
    <property type="protein sequence ID" value="KKN95581.1"/>
    <property type="molecule type" value="Genomic_DNA"/>
</dbReference>
<proteinExistence type="predicted"/>
<accession>A0A0F9X9C9</accession>
<feature type="region of interest" description="Disordered" evidence="1">
    <location>
        <begin position="44"/>
        <end position="68"/>
    </location>
</feature>
<comment type="caution">
    <text evidence="2">The sequence shown here is derived from an EMBL/GenBank/DDBJ whole genome shotgun (WGS) entry which is preliminary data.</text>
</comment>
<evidence type="ECO:0000256" key="1">
    <source>
        <dbReference type="SAM" id="MobiDB-lite"/>
    </source>
</evidence>
<sequence>MTEEIKGTKLSSSTATICDFIIEIYCYKCGDYIDDEVCNSPNHPKSWHDEQRSRKQHSRHCGKCGVEN</sequence>
<reference evidence="2" key="1">
    <citation type="journal article" date="2015" name="Nature">
        <title>Complex archaea that bridge the gap between prokaryotes and eukaryotes.</title>
        <authorList>
            <person name="Spang A."/>
            <person name="Saw J.H."/>
            <person name="Jorgensen S.L."/>
            <person name="Zaremba-Niedzwiedzka K."/>
            <person name="Martijn J."/>
            <person name="Lind A.E."/>
            <person name="van Eijk R."/>
            <person name="Schleper C."/>
            <person name="Guy L."/>
            <person name="Ettema T.J."/>
        </authorList>
    </citation>
    <scope>NUCLEOTIDE SEQUENCE</scope>
</reference>
<name>A0A0F9X9C9_9ZZZZ</name>
<organism evidence="2">
    <name type="scientific">marine sediment metagenome</name>
    <dbReference type="NCBI Taxonomy" id="412755"/>
    <lineage>
        <taxon>unclassified sequences</taxon>
        <taxon>metagenomes</taxon>
        <taxon>ecological metagenomes</taxon>
    </lineage>
</organism>
<evidence type="ECO:0000313" key="2">
    <source>
        <dbReference type="EMBL" id="KKN95581.1"/>
    </source>
</evidence>
<gene>
    <name evidence="2" type="ORF">LCGC14_0174500</name>
</gene>
<protein>
    <submittedName>
        <fullName evidence="2">Uncharacterized protein</fullName>
    </submittedName>
</protein>
<dbReference type="AlphaFoldDB" id="A0A0F9X9C9"/>